<dbReference type="GeneID" id="4525241"/>
<accession>Q05DZ6</accession>
<evidence type="ECO:0000313" key="3">
    <source>
        <dbReference type="Proteomes" id="UP000002518"/>
    </source>
</evidence>
<dbReference type="AlphaFoldDB" id="Q05DZ6"/>
<keyword evidence="3" id="KW-1185">Reference proteome</keyword>
<evidence type="ECO:0000313" key="2">
    <source>
        <dbReference type="EMBL" id="BAF34805.1"/>
    </source>
</evidence>
<organism evidence="2 3">
    <name type="scientific">Aeropyrum pernix (strain ATCC 700893 / DSM 11879 / JCM 9820 / NBRC 100138 / K1)</name>
    <dbReference type="NCBI Taxonomy" id="272557"/>
    <lineage>
        <taxon>Archaea</taxon>
        <taxon>Thermoproteota</taxon>
        <taxon>Thermoprotei</taxon>
        <taxon>Desulfurococcales</taxon>
        <taxon>Desulfurococcaceae</taxon>
        <taxon>Aeropyrum</taxon>
    </lineage>
</organism>
<dbReference type="Proteomes" id="UP000002518">
    <property type="component" value="Chromosome"/>
</dbReference>
<dbReference type="eggNOG" id="arCOG15035">
    <property type="taxonomic scope" value="Archaea"/>
</dbReference>
<gene>
    <name evidence="2" type="ordered locus">APE_1594a</name>
</gene>
<evidence type="ECO:0000256" key="1">
    <source>
        <dbReference type="SAM" id="Phobius"/>
    </source>
</evidence>
<feature type="transmembrane region" description="Helical" evidence="1">
    <location>
        <begin position="79"/>
        <end position="97"/>
    </location>
</feature>
<dbReference type="STRING" id="272557.APE_1594a"/>
<sequence length="101" mass="9824">MKANVAAAGVVGAALALASALATGLAGFNPGFGGLDPGLAVGLIGVAICAAAAVALYPLYARLSGSSVSGVVESFLSQIMVYLVLWPALHASIRLLLSLGG</sequence>
<reference evidence="2 3" key="1">
    <citation type="journal article" date="1999" name="DNA Res.">
        <title>Complete genome sequence of an aerobic hyper-thermophilic crenarchaeon, Aeropyrum pernix K1.</title>
        <authorList>
            <person name="Kawarabayasi Y."/>
            <person name="Hino Y."/>
            <person name="Horikawa H."/>
            <person name="Yamazaki S."/>
            <person name="Haikawa Y."/>
            <person name="Jin-no K."/>
            <person name="Takahashi M."/>
            <person name="Sekine M."/>
            <person name="Baba S."/>
            <person name="Ankai A."/>
            <person name="Kosugi H."/>
            <person name="Hosoyama A."/>
            <person name="Fukui S."/>
            <person name="Nagai Y."/>
            <person name="Nishijima K."/>
            <person name="Nakazawa H."/>
            <person name="Takamiya M."/>
            <person name="Masuda S."/>
            <person name="Funahashi T."/>
            <person name="Tanaka T."/>
            <person name="Kudoh Y."/>
            <person name="Yamazaki J."/>
            <person name="Kushida N."/>
            <person name="Oguchi A."/>
            <person name="Aoki K."/>
            <person name="Kubota K."/>
            <person name="Nakamura Y."/>
            <person name="Nomura N."/>
            <person name="Sako Y."/>
            <person name="Kikuchi H."/>
        </authorList>
    </citation>
    <scope>NUCLEOTIDE SEQUENCE [LARGE SCALE GENOMIC DNA]</scope>
    <source>
        <strain evidence="3">ATCC 700893 / DSM 11879 / JCM 9820 / NBRC 100138 / K1</strain>
    </source>
</reference>
<proteinExistence type="predicted"/>
<dbReference type="RefSeq" id="WP_010866476.1">
    <property type="nucleotide sequence ID" value="NC_000854.2"/>
</dbReference>
<dbReference type="EnsemblBacteria" id="BAF34805">
    <property type="protein sequence ID" value="BAF34805"/>
    <property type="gene ID" value="APE_1594a"/>
</dbReference>
<dbReference type="EMBL" id="BA000002">
    <property type="protein sequence ID" value="BAF34805.1"/>
    <property type="molecule type" value="Genomic_DNA"/>
</dbReference>
<name>Q05DZ6_AERPE</name>
<dbReference type="KEGG" id="ape:APE_1594a"/>
<keyword evidence="1" id="KW-0812">Transmembrane</keyword>
<protein>
    <submittedName>
        <fullName evidence="2">Uncharacterized protein</fullName>
    </submittedName>
</protein>
<keyword evidence="1" id="KW-1133">Transmembrane helix</keyword>
<feature type="transmembrane region" description="Helical" evidence="1">
    <location>
        <begin position="38"/>
        <end position="59"/>
    </location>
</feature>
<keyword evidence="1" id="KW-0472">Membrane</keyword>